<keyword evidence="2" id="KW-1185">Reference proteome</keyword>
<protein>
    <submittedName>
        <fullName evidence="1">Uncharacterized protein</fullName>
    </submittedName>
</protein>
<dbReference type="RefSeq" id="WP_308896727.1">
    <property type="nucleotide sequence ID" value="NZ_CP133218.1"/>
</dbReference>
<evidence type="ECO:0000313" key="1">
    <source>
        <dbReference type="EMBL" id="WML91802.1"/>
    </source>
</evidence>
<organism evidence="1 2">
    <name type="scientific">Thiothrix lacustris</name>
    <dbReference type="NCBI Taxonomy" id="525917"/>
    <lineage>
        <taxon>Bacteria</taxon>
        <taxon>Pseudomonadati</taxon>
        <taxon>Pseudomonadota</taxon>
        <taxon>Gammaproteobacteria</taxon>
        <taxon>Thiotrichales</taxon>
        <taxon>Thiotrichaceae</taxon>
        <taxon>Thiothrix</taxon>
    </lineage>
</organism>
<name>A0ABY9MTB3_9GAMM</name>
<gene>
    <name evidence="1" type="ORF">RCF98_05550</name>
</gene>
<proteinExistence type="predicted"/>
<reference evidence="1 2" key="1">
    <citation type="submission" date="2023-08" db="EMBL/GenBank/DDBJ databases">
        <title>New molecular markers tilS and rpoB for phylogenetic and monitoring studies of the genus Thiothrix biodiversity.</title>
        <authorList>
            <person name="Ravin N.V."/>
            <person name="Smolyakov D."/>
            <person name="Markov N.D."/>
            <person name="Beletsky A.V."/>
            <person name="Mardanov A.V."/>
            <person name="Rudenko T.S."/>
            <person name="Grabovich M.Y."/>
        </authorList>
    </citation>
    <scope>NUCLEOTIDE SEQUENCE [LARGE SCALE GENOMIC DNA]</scope>
    <source>
        <strain evidence="1 2">MK1</strain>
    </source>
</reference>
<dbReference type="EMBL" id="CP133218">
    <property type="protein sequence ID" value="WML91802.1"/>
    <property type="molecule type" value="Genomic_DNA"/>
</dbReference>
<accession>A0ABY9MTB3</accession>
<sequence>MIDTSILVNPADLGGVVQHLPAPQAQDVKRFEDVMTHGDLSINASQEPILSVLEPANEGFGGFKQALLDKVQGMDSSYHSVLSEYQTMPEMRQHMLADRASGSDTTQIRTYPEVGGLSGSASGQMETTAQSVADNILSAAEYQNKIYQWATKMEMWFSHMKILSSAVGQVSQGFKTLFQAS</sequence>
<evidence type="ECO:0000313" key="2">
    <source>
        <dbReference type="Proteomes" id="UP001236657"/>
    </source>
</evidence>
<dbReference type="Proteomes" id="UP001236657">
    <property type="component" value="Chromosome"/>
</dbReference>